<organism evidence="3 4">
    <name type="scientific">Lactarius akahatsu</name>
    <dbReference type="NCBI Taxonomy" id="416441"/>
    <lineage>
        <taxon>Eukaryota</taxon>
        <taxon>Fungi</taxon>
        <taxon>Dikarya</taxon>
        <taxon>Basidiomycota</taxon>
        <taxon>Agaricomycotina</taxon>
        <taxon>Agaricomycetes</taxon>
        <taxon>Russulales</taxon>
        <taxon>Russulaceae</taxon>
        <taxon>Lactarius</taxon>
    </lineage>
</organism>
<evidence type="ECO:0000256" key="2">
    <source>
        <dbReference type="SAM" id="Phobius"/>
    </source>
</evidence>
<proteinExistence type="predicted"/>
<keyword evidence="2" id="KW-1133">Transmembrane helix</keyword>
<keyword evidence="2" id="KW-0472">Membrane</keyword>
<evidence type="ECO:0000313" key="3">
    <source>
        <dbReference type="EMBL" id="KAH9000383.1"/>
    </source>
</evidence>
<dbReference type="AlphaFoldDB" id="A0AAD4LQM3"/>
<feature type="transmembrane region" description="Helical" evidence="2">
    <location>
        <begin position="187"/>
        <end position="205"/>
    </location>
</feature>
<sequence length="392" mass="43084">MTSDYYQGDEACSVHWPHCPAVLSSKFETSVSAQDRHSTDVLSSTIAKKKADTEPKVPLRKWTAPIGMRFLRHRRRIWTFQYGPPSNHPDMTMSLHGAFTSPPPESDREAPSPAPVFTHVPVLAASPVKVSPPTAGRRSSGSPHPLPRRESGETTQKWLNPTINVLYAFSVILGEGVGLAFSPADVIFAGVGALFLVVSFVYSFIRFEIYAKVPSTPAMTDAMVKIVVEVLDILATATKEMKQKFFLKKVAGVTNLEDGIKRLDKLTDEEARMANAVVLKVTHIIDEKVMEVGDGVKAVEKNVQVDGAQLHEVDENILGVGAKVKDVNGEVQVVNNSVKVIEEKVQLIVRKWCQPLTSTLTVSSLDGKAIAEEVRLDMQRTADDIDDDMKRS</sequence>
<keyword evidence="2" id="KW-0812">Transmembrane</keyword>
<reference evidence="3" key="1">
    <citation type="submission" date="2022-01" db="EMBL/GenBank/DDBJ databases">
        <title>Comparative genomics reveals a dynamic genome evolution in the ectomycorrhizal milk-cap (Lactarius) mushrooms.</title>
        <authorList>
            <consortium name="DOE Joint Genome Institute"/>
            <person name="Lebreton A."/>
            <person name="Tang N."/>
            <person name="Kuo A."/>
            <person name="LaButti K."/>
            <person name="Drula E."/>
            <person name="Barry K."/>
            <person name="Clum A."/>
            <person name="Lipzen A."/>
            <person name="Mousain D."/>
            <person name="Ng V."/>
            <person name="Wang R."/>
            <person name="Wang X."/>
            <person name="Dai Y."/>
            <person name="Henrissat B."/>
            <person name="Grigoriev I.V."/>
            <person name="Guerin-Laguette A."/>
            <person name="Yu F."/>
            <person name="Martin F.M."/>
        </authorList>
    </citation>
    <scope>NUCLEOTIDE SEQUENCE</scope>
    <source>
        <strain evidence="3">QP</strain>
    </source>
</reference>
<gene>
    <name evidence="3" type="ORF">EDB92DRAFT_1812732</name>
</gene>
<evidence type="ECO:0000313" key="4">
    <source>
        <dbReference type="Proteomes" id="UP001201163"/>
    </source>
</evidence>
<feature type="transmembrane region" description="Helical" evidence="2">
    <location>
        <begin position="158"/>
        <end position="181"/>
    </location>
</feature>
<evidence type="ECO:0000256" key="1">
    <source>
        <dbReference type="SAM" id="MobiDB-lite"/>
    </source>
</evidence>
<comment type="caution">
    <text evidence="3">The sequence shown here is derived from an EMBL/GenBank/DDBJ whole genome shotgun (WGS) entry which is preliminary data.</text>
</comment>
<feature type="region of interest" description="Disordered" evidence="1">
    <location>
        <begin position="128"/>
        <end position="154"/>
    </location>
</feature>
<keyword evidence="4" id="KW-1185">Reference proteome</keyword>
<dbReference type="Proteomes" id="UP001201163">
    <property type="component" value="Unassembled WGS sequence"/>
</dbReference>
<protein>
    <submittedName>
        <fullName evidence="3">Uncharacterized protein</fullName>
    </submittedName>
</protein>
<dbReference type="EMBL" id="JAKELL010000002">
    <property type="protein sequence ID" value="KAH9000383.1"/>
    <property type="molecule type" value="Genomic_DNA"/>
</dbReference>
<name>A0AAD4LQM3_9AGAM</name>
<accession>A0AAD4LQM3</accession>